<organism evidence="3 4">
    <name type="scientific">Nannochloropsis salina CCMP1776</name>
    <dbReference type="NCBI Taxonomy" id="1027361"/>
    <lineage>
        <taxon>Eukaryota</taxon>
        <taxon>Sar</taxon>
        <taxon>Stramenopiles</taxon>
        <taxon>Ochrophyta</taxon>
        <taxon>Eustigmatophyceae</taxon>
        <taxon>Eustigmatales</taxon>
        <taxon>Monodopsidaceae</taxon>
        <taxon>Microchloropsis</taxon>
        <taxon>Microchloropsis salina</taxon>
    </lineage>
</organism>
<dbReference type="PANTHER" id="PTHR12832:SF11">
    <property type="entry name" value="LD23868P"/>
    <property type="match status" value="1"/>
</dbReference>
<keyword evidence="4" id="KW-1185">Reference proteome</keyword>
<comment type="caution">
    <text evidence="3">The sequence shown here is derived from an EMBL/GenBank/DDBJ whole genome shotgun (WGS) entry which is preliminary data.</text>
</comment>
<reference evidence="3" key="1">
    <citation type="submission" date="2019-01" db="EMBL/GenBank/DDBJ databases">
        <title>Nuclear Genome Assembly of the Microalgal Biofuel strain Nannochloropsis salina CCMP1776.</title>
        <authorList>
            <person name="Hovde B."/>
        </authorList>
    </citation>
    <scope>NUCLEOTIDE SEQUENCE [LARGE SCALE GENOMIC DNA]</scope>
    <source>
        <strain evidence="3">CCMP1776</strain>
    </source>
</reference>
<sequence>MMKTTAAPESTQCVAAAIVNVTSETSSKPSSETSLPPQPSLSSEAGIVATSKPVLRATPEERAMSYSCMQSSELIGGHVGSPASSRGLNLGKRRIAQSETSTFQSQRHLKHQVSSSSYLPQPRTARKNKSAQLLDFLRDGFKTQQHSCQALEMAREHAILVLQRWFRNLREHWRLVKQVQEATSQSLLLLLEAAEASRAGSWATEWEAMCRQGSLEFHACHMLQGLGFAREGQAADNSLTHPMTLLSALLISVHPEAITTASPVKSKRRRREHERRGIALVQAASRVHETLLALYHCLHQAKMPRWLMLRAVVQVQKAFRLYVVQRVRYQGVSGAEAARLVRRVTHAAVGVFKAMHRSQRKSQVDAAQAIECAEAIIEGEARLRHLEAALQQLVGQRDTARHMDMARQVAEEGKQWDGKIHGRSELKPLASDQDETLMSMDSELEEESHASGDTQTDAIFSDEWLVHEICVLPKSRFLQVSMEDASQPFTCGNKPSQGDTQAYWEKVTQTLLMGDFSPFLVLVQELADRLISMTPSRADLKDEILGSLDVALLKQVLSKDLLDSQLLFSILRFAGRRILCLEAPARNASTEKWLVRLKELEDRVVQQAGGPCVRLSLQDSTVSKQWVPSISPLFEFLFEKVDQIHVDIFNSHIRRATPHCRAHGPSFERSQFEERLAQGFTSVDRVLSWLRRVVASEWCQEQSMPVSSLRHGDQRVALLEGVRQQSGEAMRTLLRRAYASLLADSSRQGGSVSVFSEDDLPETLAIDAQRLGLARHALWCVASAGTVVAYLGQALGRQLRAEERQIVVQELMVLLPEADVEVEDISLHVGHIASTRLGMTGAGERKMMEERVRRLLQDGRCPVFQLLYQRAVDVVHAVLEREESTTEDQSGRVAHLCQQQGLTGMESRILKICDVMLLVTRHNEACFLSLYQKLVSEALRSE</sequence>
<dbReference type="Proteomes" id="UP000355283">
    <property type="component" value="Unassembled WGS sequence"/>
</dbReference>
<dbReference type="Pfam" id="PF05794">
    <property type="entry name" value="Tcp11"/>
    <property type="match status" value="1"/>
</dbReference>
<evidence type="ECO:0008006" key="5">
    <source>
        <dbReference type="Google" id="ProtNLM"/>
    </source>
</evidence>
<accession>A0A4D9D383</accession>
<evidence type="ECO:0000313" key="4">
    <source>
        <dbReference type="Proteomes" id="UP000355283"/>
    </source>
</evidence>
<proteinExistence type="inferred from homology"/>
<dbReference type="OrthoDB" id="276323at2759"/>
<dbReference type="InterPro" id="IPR008862">
    <property type="entry name" value="Tcp11"/>
</dbReference>
<dbReference type="PANTHER" id="PTHR12832">
    <property type="entry name" value="TESTIS-SPECIFIC PROTEIN PBS13 T-COMPLEX 11"/>
    <property type="match status" value="1"/>
</dbReference>
<feature type="region of interest" description="Disordered" evidence="2">
    <location>
        <begin position="23"/>
        <end position="55"/>
    </location>
</feature>
<name>A0A4D9D383_9STRA</name>
<gene>
    <name evidence="3" type="ORF">NSK_005002</name>
</gene>
<feature type="region of interest" description="Disordered" evidence="2">
    <location>
        <begin position="97"/>
        <end position="124"/>
    </location>
</feature>
<feature type="compositionally biased region" description="Low complexity" evidence="2">
    <location>
        <begin position="23"/>
        <end position="35"/>
    </location>
</feature>
<dbReference type="EMBL" id="SDOX01000021">
    <property type="protein sequence ID" value="TFJ83905.1"/>
    <property type="molecule type" value="Genomic_DNA"/>
</dbReference>
<evidence type="ECO:0000256" key="1">
    <source>
        <dbReference type="ARBA" id="ARBA00010954"/>
    </source>
</evidence>
<protein>
    <recommendedName>
        <fullName evidence="5">T-complex 11</fullName>
    </recommendedName>
</protein>
<dbReference type="AlphaFoldDB" id="A0A4D9D383"/>
<feature type="compositionally biased region" description="Polar residues" evidence="2">
    <location>
        <begin position="97"/>
        <end position="119"/>
    </location>
</feature>
<evidence type="ECO:0000256" key="2">
    <source>
        <dbReference type="SAM" id="MobiDB-lite"/>
    </source>
</evidence>
<evidence type="ECO:0000313" key="3">
    <source>
        <dbReference type="EMBL" id="TFJ83905.1"/>
    </source>
</evidence>
<comment type="similarity">
    <text evidence="1">Belongs to the TCP11 family.</text>
</comment>
<dbReference type="GO" id="GO:0007165">
    <property type="term" value="P:signal transduction"/>
    <property type="evidence" value="ECO:0007669"/>
    <property type="project" value="TreeGrafter"/>
</dbReference>